<keyword evidence="5 6" id="KW-0472">Membrane</keyword>
<keyword evidence="3 6" id="KW-0812">Transmembrane</keyword>
<dbReference type="PANTHER" id="PTHR23511">
    <property type="entry name" value="SYNAPTIC VESICLE GLYCOPROTEIN 2"/>
    <property type="match status" value="1"/>
</dbReference>
<dbReference type="PANTHER" id="PTHR23511:SF5">
    <property type="entry name" value="MAJOR FACILITATOR-TYPE TRANSPORTER HXNZ-RELATED"/>
    <property type="match status" value="1"/>
</dbReference>
<dbReference type="GO" id="GO:0022857">
    <property type="term" value="F:transmembrane transporter activity"/>
    <property type="evidence" value="ECO:0007669"/>
    <property type="project" value="InterPro"/>
</dbReference>
<evidence type="ECO:0000256" key="5">
    <source>
        <dbReference type="ARBA" id="ARBA00023136"/>
    </source>
</evidence>
<organism evidence="8 9">
    <name type="scientific">Rubroshorea leprosula</name>
    <dbReference type="NCBI Taxonomy" id="152421"/>
    <lineage>
        <taxon>Eukaryota</taxon>
        <taxon>Viridiplantae</taxon>
        <taxon>Streptophyta</taxon>
        <taxon>Embryophyta</taxon>
        <taxon>Tracheophyta</taxon>
        <taxon>Spermatophyta</taxon>
        <taxon>Magnoliopsida</taxon>
        <taxon>eudicotyledons</taxon>
        <taxon>Gunneridae</taxon>
        <taxon>Pentapetalae</taxon>
        <taxon>rosids</taxon>
        <taxon>malvids</taxon>
        <taxon>Malvales</taxon>
        <taxon>Dipterocarpaceae</taxon>
        <taxon>Rubroshorea</taxon>
    </lineage>
</organism>
<dbReference type="PROSITE" id="PS50850">
    <property type="entry name" value="MFS"/>
    <property type="match status" value="1"/>
</dbReference>
<gene>
    <name evidence="8" type="ORF">SLEP1_g13098</name>
</gene>
<feature type="transmembrane region" description="Helical" evidence="6">
    <location>
        <begin position="181"/>
        <end position="204"/>
    </location>
</feature>
<evidence type="ECO:0000313" key="8">
    <source>
        <dbReference type="EMBL" id="GKV00407.1"/>
    </source>
</evidence>
<reference evidence="8 9" key="1">
    <citation type="journal article" date="2021" name="Commun. Biol.">
        <title>The genome of Shorea leprosula (Dipterocarpaceae) highlights the ecological relevance of drought in aseasonal tropical rainforests.</title>
        <authorList>
            <person name="Ng K.K.S."/>
            <person name="Kobayashi M.J."/>
            <person name="Fawcett J.A."/>
            <person name="Hatakeyama M."/>
            <person name="Paape T."/>
            <person name="Ng C.H."/>
            <person name="Ang C.C."/>
            <person name="Tnah L.H."/>
            <person name="Lee C.T."/>
            <person name="Nishiyama T."/>
            <person name="Sese J."/>
            <person name="O'Brien M.J."/>
            <person name="Copetti D."/>
            <person name="Mohd Noor M.I."/>
            <person name="Ong R.C."/>
            <person name="Putra M."/>
            <person name="Sireger I.Z."/>
            <person name="Indrioko S."/>
            <person name="Kosugi Y."/>
            <person name="Izuno A."/>
            <person name="Isagi Y."/>
            <person name="Lee S.L."/>
            <person name="Shimizu K.K."/>
        </authorList>
    </citation>
    <scope>NUCLEOTIDE SEQUENCE [LARGE SCALE GENOMIC DNA]</scope>
    <source>
        <strain evidence="8">214</strain>
    </source>
</reference>
<dbReference type="Gene3D" id="1.20.1250.20">
    <property type="entry name" value="MFS general substrate transporter like domains"/>
    <property type="match status" value="1"/>
</dbReference>
<dbReference type="GO" id="GO:0016020">
    <property type="term" value="C:membrane"/>
    <property type="evidence" value="ECO:0007669"/>
    <property type="project" value="UniProtKB-SubCell"/>
</dbReference>
<evidence type="ECO:0000256" key="1">
    <source>
        <dbReference type="ARBA" id="ARBA00004141"/>
    </source>
</evidence>
<dbReference type="SUPFAM" id="SSF103473">
    <property type="entry name" value="MFS general substrate transporter"/>
    <property type="match status" value="1"/>
</dbReference>
<feature type="domain" description="Major facilitator superfamily (MFS) profile" evidence="7">
    <location>
        <begin position="1"/>
        <end position="271"/>
    </location>
</feature>
<accession>A0AAV5IEQ3</accession>
<keyword evidence="4 6" id="KW-1133">Transmembrane helix</keyword>
<dbReference type="Proteomes" id="UP001054252">
    <property type="component" value="Unassembled WGS sequence"/>
</dbReference>
<feature type="transmembrane region" description="Helical" evidence="6">
    <location>
        <begin position="224"/>
        <end position="242"/>
    </location>
</feature>
<sequence length="291" mass="31688">MPRLNWRWLLALSSVPSFAQVLLYGLVPESLRYLCMKGHTSDAHKTLEKIAVMNQRKLPRGMLVSHSTSGQEKEFAPSKLSSLLSPKRKTFMGSNSFFSTFYILFSLSSGQSGCSSTNLSSKNFQDTSLYGETFITSWAEHPGLLLSAILVDRIGRKLSMMFMFIMVCIYLLPLLTHQSAILTTGLLFGARMFAIGTFTVASIYCPELYPTNVQAAAAGTARAIGRLGGIVAPLVAVGLVTGCHQTTAIIVFVVVMVVSAISSMLFPYETNGRELSDTADISTSKEAIVEQ</sequence>
<evidence type="ECO:0000313" key="9">
    <source>
        <dbReference type="Proteomes" id="UP001054252"/>
    </source>
</evidence>
<comment type="caution">
    <text evidence="8">The sequence shown here is derived from an EMBL/GenBank/DDBJ whole genome shotgun (WGS) entry which is preliminary data.</text>
</comment>
<feature type="transmembrane region" description="Helical" evidence="6">
    <location>
        <begin position="6"/>
        <end position="27"/>
    </location>
</feature>
<dbReference type="InterPro" id="IPR036259">
    <property type="entry name" value="MFS_trans_sf"/>
</dbReference>
<evidence type="ECO:0000256" key="2">
    <source>
        <dbReference type="ARBA" id="ARBA00022448"/>
    </source>
</evidence>
<evidence type="ECO:0000256" key="6">
    <source>
        <dbReference type="SAM" id="Phobius"/>
    </source>
</evidence>
<keyword evidence="9" id="KW-1185">Reference proteome</keyword>
<evidence type="ECO:0000256" key="4">
    <source>
        <dbReference type="ARBA" id="ARBA00022989"/>
    </source>
</evidence>
<feature type="transmembrane region" description="Helical" evidence="6">
    <location>
        <begin position="158"/>
        <end position="175"/>
    </location>
</feature>
<dbReference type="InterPro" id="IPR005828">
    <property type="entry name" value="MFS_sugar_transport-like"/>
</dbReference>
<evidence type="ECO:0000256" key="3">
    <source>
        <dbReference type="ARBA" id="ARBA00022692"/>
    </source>
</evidence>
<evidence type="ECO:0000259" key="7">
    <source>
        <dbReference type="PROSITE" id="PS50850"/>
    </source>
</evidence>
<comment type="subcellular location">
    <subcellularLocation>
        <location evidence="1">Membrane</location>
        <topology evidence="1">Multi-pass membrane protein</topology>
    </subcellularLocation>
</comment>
<name>A0AAV5IEQ3_9ROSI</name>
<feature type="transmembrane region" description="Helical" evidence="6">
    <location>
        <begin position="248"/>
        <end position="266"/>
    </location>
</feature>
<keyword evidence="2" id="KW-0813">Transport</keyword>
<dbReference type="AlphaFoldDB" id="A0AAV5IEQ3"/>
<proteinExistence type="predicted"/>
<dbReference type="EMBL" id="BPVZ01000015">
    <property type="protein sequence ID" value="GKV00407.1"/>
    <property type="molecule type" value="Genomic_DNA"/>
</dbReference>
<protein>
    <recommendedName>
        <fullName evidence="7">Major facilitator superfamily (MFS) profile domain-containing protein</fullName>
    </recommendedName>
</protein>
<dbReference type="InterPro" id="IPR020846">
    <property type="entry name" value="MFS_dom"/>
</dbReference>
<dbReference type="Pfam" id="PF00083">
    <property type="entry name" value="Sugar_tr"/>
    <property type="match status" value="1"/>
</dbReference>